<gene>
    <name evidence="1" type="ORF">NIES4072_18040</name>
</gene>
<evidence type="ECO:0000313" key="1">
    <source>
        <dbReference type="EMBL" id="GBG18140.1"/>
    </source>
</evidence>
<sequence>MGATRGIIRTSVAELDPNDLKGQLNELRAQVYLLLEIFDEKLLQEVISEFKEVEKTLFSVASSPKDFKKTEDIQLTLLQEVDDVKAAHNLTHYNDDVVLDGVHRTIQNLNDRLEVFCHEKRYTLQKELGEITRKLKKFTLRLKASKVSEPILSTSSLEDCLNDYRKTLEKQFLQLDKDCYNLASSVVLDEADILKLHHQLNRCKQFLQTNESTRKKLQDLVAGLEQWRIILTGAENLRNSLNNDSEHLLQYDDEFVDRVVEHFSRHGVESFIEYDLLQKPLVEIEEQIKGERRLRRKAFEQLLNQYQALLSQIIPADNYLKNRCKYDDEDCEGSYEVLREIVLEKLVQECGNQISNWEQIEKDLCFIAQNCEHDVTELLNQVSNFKTQLLSKRDLLLSAIADLKNLESQINEIKFIFEKCVGFREELRKIMSQKHENLLEEEKKLLSIITTVESGFTISQIFQTFQDTQDVWKILKNLYEKGRLEIILRQRD</sequence>
<dbReference type="Proteomes" id="UP000245124">
    <property type="component" value="Unassembled WGS sequence"/>
</dbReference>
<organism evidence="1 2">
    <name type="scientific">Nostoc commune NIES-4072</name>
    <dbReference type="NCBI Taxonomy" id="2005467"/>
    <lineage>
        <taxon>Bacteria</taxon>
        <taxon>Bacillati</taxon>
        <taxon>Cyanobacteriota</taxon>
        <taxon>Cyanophyceae</taxon>
        <taxon>Nostocales</taxon>
        <taxon>Nostocaceae</taxon>
        <taxon>Nostoc</taxon>
    </lineage>
</organism>
<dbReference type="EMBL" id="BDUD01000001">
    <property type="protein sequence ID" value="GBG18140.1"/>
    <property type="molecule type" value="Genomic_DNA"/>
</dbReference>
<protein>
    <submittedName>
        <fullName evidence="1">Uncharacterized protein</fullName>
    </submittedName>
</protein>
<comment type="caution">
    <text evidence="1">The sequence shown here is derived from an EMBL/GenBank/DDBJ whole genome shotgun (WGS) entry which is preliminary data.</text>
</comment>
<proteinExistence type="predicted"/>
<reference evidence="1 2" key="1">
    <citation type="submission" date="2017-06" db="EMBL/GenBank/DDBJ databases">
        <title>Genome sequencing of cyanobaciteial culture collection at National Institute for Environmental Studies (NIES).</title>
        <authorList>
            <person name="Hirose Y."/>
            <person name="Shimura Y."/>
            <person name="Fujisawa T."/>
            <person name="Nakamura Y."/>
            <person name="Kawachi M."/>
        </authorList>
    </citation>
    <scope>NUCLEOTIDE SEQUENCE [LARGE SCALE GENOMIC DNA]</scope>
    <source>
        <strain evidence="1 2">NIES-4072</strain>
    </source>
</reference>
<keyword evidence="2" id="KW-1185">Reference proteome</keyword>
<dbReference type="AlphaFoldDB" id="A0A2R5FHM5"/>
<name>A0A2R5FHM5_NOSCO</name>
<evidence type="ECO:0000313" key="2">
    <source>
        <dbReference type="Proteomes" id="UP000245124"/>
    </source>
</evidence>
<accession>A0A2R5FHM5</accession>